<dbReference type="PROSITE" id="PS00108">
    <property type="entry name" value="PROTEIN_KINASE_ST"/>
    <property type="match status" value="1"/>
</dbReference>
<dbReference type="SUPFAM" id="SSF56112">
    <property type="entry name" value="Protein kinase-like (PK-like)"/>
    <property type="match status" value="1"/>
</dbReference>
<evidence type="ECO:0008006" key="4">
    <source>
        <dbReference type="Google" id="ProtNLM"/>
    </source>
</evidence>
<dbReference type="Gene3D" id="1.10.510.10">
    <property type="entry name" value="Transferase(Phosphotransferase) domain 1"/>
    <property type="match status" value="1"/>
</dbReference>
<gene>
    <name evidence="2" type="ORF">TWF694_008110</name>
</gene>
<proteinExistence type="predicted"/>
<comment type="caution">
    <text evidence="2">The sequence shown here is derived from an EMBL/GenBank/DDBJ whole genome shotgun (WGS) entry which is preliminary data.</text>
</comment>
<dbReference type="InterPro" id="IPR011009">
    <property type="entry name" value="Kinase-like_dom_sf"/>
</dbReference>
<feature type="region of interest" description="Disordered" evidence="1">
    <location>
        <begin position="340"/>
        <end position="360"/>
    </location>
</feature>
<evidence type="ECO:0000256" key="1">
    <source>
        <dbReference type="SAM" id="MobiDB-lite"/>
    </source>
</evidence>
<organism evidence="2 3">
    <name type="scientific">Orbilia ellipsospora</name>
    <dbReference type="NCBI Taxonomy" id="2528407"/>
    <lineage>
        <taxon>Eukaryota</taxon>
        <taxon>Fungi</taxon>
        <taxon>Dikarya</taxon>
        <taxon>Ascomycota</taxon>
        <taxon>Pezizomycotina</taxon>
        <taxon>Orbiliomycetes</taxon>
        <taxon>Orbiliales</taxon>
        <taxon>Orbiliaceae</taxon>
        <taxon>Orbilia</taxon>
    </lineage>
</organism>
<protein>
    <recommendedName>
        <fullName evidence="4">Protein kinase domain-containing protein</fullName>
    </recommendedName>
</protein>
<dbReference type="InterPro" id="IPR008271">
    <property type="entry name" value="Ser/Thr_kinase_AS"/>
</dbReference>
<dbReference type="GO" id="GO:0004672">
    <property type="term" value="F:protein kinase activity"/>
    <property type="evidence" value="ECO:0007669"/>
    <property type="project" value="InterPro"/>
</dbReference>
<dbReference type="AlphaFoldDB" id="A0AAV9XHS8"/>
<feature type="region of interest" description="Disordered" evidence="1">
    <location>
        <begin position="374"/>
        <end position="397"/>
    </location>
</feature>
<accession>A0AAV9XHS8</accession>
<dbReference type="EMBL" id="JAVHJO010000004">
    <property type="protein sequence ID" value="KAK6540719.1"/>
    <property type="molecule type" value="Genomic_DNA"/>
</dbReference>
<reference evidence="2 3" key="1">
    <citation type="submission" date="2019-10" db="EMBL/GenBank/DDBJ databases">
        <authorList>
            <person name="Palmer J.M."/>
        </authorList>
    </citation>
    <scope>NUCLEOTIDE SEQUENCE [LARGE SCALE GENOMIC DNA]</scope>
    <source>
        <strain evidence="2 3">TWF694</strain>
    </source>
</reference>
<feature type="compositionally biased region" description="Polar residues" evidence="1">
    <location>
        <begin position="374"/>
        <end position="383"/>
    </location>
</feature>
<dbReference type="Proteomes" id="UP001365542">
    <property type="component" value="Unassembled WGS sequence"/>
</dbReference>
<keyword evidence="3" id="KW-1185">Reference proteome</keyword>
<name>A0AAV9XHS8_9PEZI</name>
<sequence length="479" mass="53425">MASSYEINLLYEKSRMTPDEPTANTLLSRLELWFSNSASAIPQHVYLDVHRDADGDAFCPSNNVLDKWLSSEHECVVALSTLLTTHLQLLSADSTSKVPLHSRFGFSLTGDKFSDPLPPPSISHTAIISDPQIPKIHYPSLKFLEAREIRPNIRIAKSPVSPSPNTPQTKCLYKAVDFSREAISLSFEVTNYKRLVAKGPDVEQWLVKLVGLVYIHDIEDTNADVASNGDPNIDITADSAIEDDLDEVNTQFVGALFTYHPQRDLMAHCYNTVIPEDIKICWMRQLVHAIAALEEAGFEHWDLKCENIVLDTADGLPDEIYTNHIAASEEIATARITIERNRAERRSSTTTKPSPINPGKIKIVDLENSKSSAAFRPQSTAGQWQAMHDPTKRRDSVDQHPELGISMVYAMGKTVLEIWTGKMPPVGDPKESDLDILPAPAKKLVELCCLTPTRISASQAKETIDELFSHYNDDDEMEH</sequence>
<evidence type="ECO:0000313" key="3">
    <source>
        <dbReference type="Proteomes" id="UP001365542"/>
    </source>
</evidence>
<evidence type="ECO:0000313" key="2">
    <source>
        <dbReference type="EMBL" id="KAK6540719.1"/>
    </source>
</evidence>